<evidence type="ECO:0000256" key="1">
    <source>
        <dbReference type="SAM" id="Phobius"/>
    </source>
</evidence>
<accession>G2DVZ9</accession>
<gene>
    <name evidence="2" type="ORF">ThidrDRAFT_0060</name>
</gene>
<dbReference type="EMBL" id="AFWT01000001">
    <property type="protein sequence ID" value="EGV33905.1"/>
    <property type="molecule type" value="Genomic_DNA"/>
</dbReference>
<comment type="caution">
    <text evidence="2">The sequence shown here is derived from an EMBL/GenBank/DDBJ whole genome shotgun (WGS) entry which is preliminary data.</text>
</comment>
<keyword evidence="1" id="KW-1133">Transmembrane helix</keyword>
<protein>
    <submittedName>
        <fullName evidence="2">Uncharacterized protein</fullName>
    </submittedName>
</protein>
<sequence length="96" mass="11060">MTQMTEQRPMILRSTDTSAGQRTGIYGGYFTPADDLARCNTLQHASVWLIWLLANRRRPQAVTARPRWSELLLCWLLHHAVGLIMVIATIRERLSR</sequence>
<name>G2DVZ9_9GAMM</name>
<evidence type="ECO:0000313" key="3">
    <source>
        <dbReference type="Proteomes" id="UP000004200"/>
    </source>
</evidence>
<dbReference type="STRING" id="765913.ThidrDRAFT_0060"/>
<keyword evidence="1" id="KW-0472">Membrane</keyword>
<proteinExistence type="predicted"/>
<feature type="transmembrane region" description="Helical" evidence="1">
    <location>
        <begin position="71"/>
        <end position="90"/>
    </location>
</feature>
<dbReference type="AlphaFoldDB" id="G2DVZ9"/>
<dbReference type="Proteomes" id="UP000004200">
    <property type="component" value="Unassembled WGS sequence"/>
</dbReference>
<evidence type="ECO:0000313" key="2">
    <source>
        <dbReference type="EMBL" id="EGV33905.1"/>
    </source>
</evidence>
<organism evidence="2 3">
    <name type="scientific">Thiorhodococcus drewsii AZ1</name>
    <dbReference type="NCBI Taxonomy" id="765913"/>
    <lineage>
        <taxon>Bacteria</taxon>
        <taxon>Pseudomonadati</taxon>
        <taxon>Pseudomonadota</taxon>
        <taxon>Gammaproteobacteria</taxon>
        <taxon>Chromatiales</taxon>
        <taxon>Chromatiaceae</taxon>
        <taxon>Thiorhodococcus</taxon>
    </lineage>
</organism>
<reference evidence="2 3" key="1">
    <citation type="submission" date="2011-06" db="EMBL/GenBank/DDBJ databases">
        <title>The draft genome of Thiorhodococcus drewsii AZ1.</title>
        <authorList>
            <consortium name="US DOE Joint Genome Institute (JGI-PGF)"/>
            <person name="Lucas S."/>
            <person name="Han J."/>
            <person name="Lapidus A."/>
            <person name="Cheng J.-F."/>
            <person name="Goodwin L."/>
            <person name="Pitluck S."/>
            <person name="Peters L."/>
            <person name="Land M.L."/>
            <person name="Hauser L."/>
            <person name="Vogl K."/>
            <person name="Liu Z."/>
            <person name="Imhoff J."/>
            <person name="Thiel V."/>
            <person name="Frigaard N.-U."/>
            <person name="Bryant D.A."/>
            <person name="Woyke T.J."/>
        </authorList>
    </citation>
    <scope>NUCLEOTIDE SEQUENCE [LARGE SCALE GENOMIC DNA]</scope>
    <source>
        <strain evidence="2 3">AZ1</strain>
    </source>
</reference>
<keyword evidence="1" id="KW-0812">Transmembrane</keyword>
<keyword evidence="3" id="KW-1185">Reference proteome</keyword>